<dbReference type="InterPro" id="IPR036640">
    <property type="entry name" value="ABC1_TM_sf"/>
</dbReference>
<keyword evidence="8" id="KW-0547">Nucleotide-binding</keyword>
<keyword evidence="9" id="KW-0067">ATP-binding</keyword>
<comment type="similarity">
    <text evidence="3">Belongs to the ABC transporter superfamily. ABCB family. Mitochondrial peptide exporter (TC 3.A.1.212) subfamily.</text>
</comment>
<proteinExistence type="inferred from homology"/>
<name>A0A8H3H575_9AGAM</name>
<evidence type="ECO:0000256" key="2">
    <source>
        <dbReference type="ARBA" id="ARBA00004970"/>
    </source>
</evidence>
<dbReference type="PROSITE" id="PS00211">
    <property type="entry name" value="ABC_TRANSPORTER_1"/>
    <property type="match status" value="1"/>
</dbReference>
<dbReference type="InterPro" id="IPR027417">
    <property type="entry name" value="P-loop_NTPase"/>
</dbReference>
<evidence type="ECO:0000256" key="1">
    <source>
        <dbReference type="ARBA" id="ARBA00004141"/>
    </source>
</evidence>
<evidence type="ECO:0000256" key="6">
    <source>
        <dbReference type="ARBA" id="ARBA00022605"/>
    </source>
</evidence>
<reference evidence="17" key="1">
    <citation type="submission" date="2021-01" db="EMBL/GenBank/DDBJ databases">
        <authorList>
            <person name="Kaushik A."/>
        </authorList>
    </citation>
    <scope>NUCLEOTIDE SEQUENCE</scope>
    <source>
        <strain evidence="17">AG4-R118</strain>
    </source>
</reference>
<dbReference type="AlphaFoldDB" id="A0A8H3H575"/>
<dbReference type="GO" id="GO:0016887">
    <property type="term" value="F:ATP hydrolysis activity"/>
    <property type="evidence" value="ECO:0007669"/>
    <property type="project" value="InterPro"/>
</dbReference>
<comment type="pathway">
    <text evidence="2">Amino-acid biosynthesis; L-histidine biosynthesis; L-histidine from 5-phospho-alpha-D-ribose 1-diphosphate: step 8/9.</text>
</comment>
<dbReference type="Gene3D" id="3.40.50.300">
    <property type="entry name" value="P-loop containing nucleotide triphosphate hydrolases"/>
    <property type="match status" value="1"/>
</dbReference>
<dbReference type="Pfam" id="PF02811">
    <property type="entry name" value="PHP"/>
    <property type="match status" value="1"/>
</dbReference>
<protein>
    <recommendedName>
        <fullName evidence="5">histidinol-phosphatase</fullName>
        <ecNumber evidence="5">3.1.3.15</ecNumber>
    </recommendedName>
</protein>
<evidence type="ECO:0000256" key="12">
    <source>
        <dbReference type="ARBA" id="ARBA00023136"/>
    </source>
</evidence>
<dbReference type="Pfam" id="PF00664">
    <property type="entry name" value="ABC_membrane"/>
    <property type="match status" value="1"/>
</dbReference>
<dbReference type="InterPro" id="IPR039421">
    <property type="entry name" value="Type_1_exporter"/>
</dbReference>
<dbReference type="CDD" id="cd12110">
    <property type="entry name" value="PHP_HisPPase_Hisj_like"/>
    <property type="match status" value="1"/>
</dbReference>
<dbReference type="EMBL" id="CAJMWX010001336">
    <property type="protein sequence ID" value="CAE6481457.1"/>
    <property type="molecule type" value="Genomic_DNA"/>
</dbReference>
<evidence type="ECO:0000313" key="17">
    <source>
        <dbReference type="EMBL" id="CAE6481457.1"/>
    </source>
</evidence>
<evidence type="ECO:0000313" key="18">
    <source>
        <dbReference type="Proteomes" id="UP000663888"/>
    </source>
</evidence>
<dbReference type="GO" id="GO:0005743">
    <property type="term" value="C:mitochondrial inner membrane"/>
    <property type="evidence" value="ECO:0007669"/>
    <property type="project" value="TreeGrafter"/>
</dbReference>
<accession>A0A8H3H575</accession>
<dbReference type="InterPro" id="IPR011527">
    <property type="entry name" value="ABC1_TM_dom"/>
</dbReference>
<comment type="caution">
    <text evidence="17">The sequence shown here is derived from an EMBL/GenBank/DDBJ whole genome shotgun (WGS) entry which is preliminary data.</text>
</comment>
<dbReference type="Pfam" id="PF00005">
    <property type="entry name" value="ABC_tran"/>
    <property type="match status" value="1"/>
</dbReference>
<dbReference type="PROSITE" id="PS50929">
    <property type="entry name" value="ABC_TM1F"/>
    <property type="match status" value="1"/>
</dbReference>
<keyword evidence="6" id="KW-0028">Amino-acid biosynthesis</keyword>
<dbReference type="SMART" id="SM00382">
    <property type="entry name" value="AAA"/>
    <property type="match status" value="1"/>
</dbReference>
<dbReference type="EC" id="3.1.3.15" evidence="5"/>
<comment type="catalytic activity">
    <reaction evidence="13">
        <text>L-histidinol phosphate + H2O = L-histidinol + phosphate</text>
        <dbReference type="Rhea" id="RHEA:14465"/>
        <dbReference type="ChEBI" id="CHEBI:15377"/>
        <dbReference type="ChEBI" id="CHEBI:43474"/>
        <dbReference type="ChEBI" id="CHEBI:57699"/>
        <dbReference type="ChEBI" id="CHEBI:57980"/>
        <dbReference type="EC" id="3.1.3.15"/>
    </reaction>
</comment>
<dbReference type="SUPFAM" id="SSF52540">
    <property type="entry name" value="P-loop containing nucleoside triphosphate hydrolases"/>
    <property type="match status" value="1"/>
</dbReference>
<dbReference type="SUPFAM" id="SSF90123">
    <property type="entry name" value="ABC transporter transmembrane region"/>
    <property type="match status" value="1"/>
</dbReference>
<dbReference type="GO" id="GO:0004401">
    <property type="term" value="F:histidinol-phosphatase activity"/>
    <property type="evidence" value="ECO:0007669"/>
    <property type="project" value="UniProtKB-EC"/>
</dbReference>
<evidence type="ECO:0000256" key="9">
    <source>
        <dbReference type="ARBA" id="ARBA00022840"/>
    </source>
</evidence>
<dbReference type="InterPro" id="IPR004013">
    <property type="entry name" value="PHP_dom"/>
</dbReference>
<evidence type="ECO:0000259" key="15">
    <source>
        <dbReference type="PROSITE" id="PS50893"/>
    </source>
</evidence>
<keyword evidence="10 14" id="KW-1133">Transmembrane helix</keyword>
<dbReference type="InterPro" id="IPR010140">
    <property type="entry name" value="Histidinol_P_phosphatase_HisJ"/>
</dbReference>
<dbReference type="CDD" id="cd18573">
    <property type="entry name" value="ABC_6TM_ABCB10_like"/>
    <property type="match status" value="1"/>
</dbReference>
<dbReference type="GO" id="GO:0000105">
    <property type="term" value="P:L-histidine biosynthetic process"/>
    <property type="evidence" value="ECO:0007669"/>
    <property type="project" value="UniProtKB-UniPathway"/>
</dbReference>
<keyword evidence="11" id="KW-0368">Histidine biosynthesis</keyword>
<evidence type="ECO:0000256" key="5">
    <source>
        <dbReference type="ARBA" id="ARBA00013085"/>
    </source>
</evidence>
<evidence type="ECO:0000259" key="16">
    <source>
        <dbReference type="PROSITE" id="PS50929"/>
    </source>
</evidence>
<evidence type="ECO:0000256" key="11">
    <source>
        <dbReference type="ARBA" id="ARBA00023102"/>
    </source>
</evidence>
<feature type="domain" description="ABC transmembrane type-1" evidence="16">
    <location>
        <begin position="322"/>
        <end position="601"/>
    </location>
</feature>
<dbReference type="InterPro" id="IPR016195">
    <property type="entry name" value="Pol/histidinol_Pase-like"/>
</dbReference>
<feature type="transmembrane region" description="Helical" evidence="14">
    <location>
        <begin position="320"/>
        <end position="342"/>
    </location>
</feature>
<dbReference type="Proteomes" id="UP000663888">
    <property type="component" value="Unassembled WGS sequence"/>
</dbReference>
<comment type="subcellular location">
    <subcellularLocation>
        <location evidence="1">Membrane</location>
        <topology evidence="1">Multi-pass membrane protein</topology>
    </subcellularLocation>
</comment>
<evidence type="ECO:0000256" key="10">
    <source>
        <dbReference type="ARBA" id="ARBA00022989"/>
    </source>
</evidence>
<dbReference type="PROSITE" id="PS50893">
    <property type="entry name" value="ABC_TRANSPORTER_2"/>
    <property type="match status" value="1"/>
</dbReference>
<feature type="domain" description="ABC transporter" evidence="15">
    <location>
        <begin position="636"/>
        <end position="872"/>
    </location>
</feature>
<dbReference type="InterPro" id="IPR003593">
    <property type="entry name" value="AAA+_ATPase"/>
</dbReference>
<evidence type="ECO:0000256" key="13">
    <source>
        <dbReference type="ARBA" id="ARBA00049158"/>
    </source>
</evidence>
<dbReference type="UniPathway" id="UPA00031">
    <property type="reaction ID" value="UER00013"/>
</dbReference>
<dbReference type="GO" id="GO:0005524">
    <property type="term" value="F:ATP binding"/>
    <property type="evidence" value="ECO:0007669"/>
    <property type="project" value="UniProtKB-KW"/>
</dbReference>
<gene>
    <name evidence="17" type="ORF">RDB_LOCUS125598</name>
</gene>
<dbReference type="PANTHER" id="PTHR43394:SF1">
    <property type="entry name" value="ATP-BINDING CASSETTE SUB-FAMILY B MEMBER 10, MITOCHONDRIAL"/>
    <property type="match status" value="1"/>
</dbReference>
<dbReference type="NCBIfam" id="TIGR01856">
    <property type="entry name" value="hisJ_fam"/>
    <property type="match status" value="1"/>
</dbReference>
<dbReference type="PANTHER" id="PTHR43394">
    <property type="entry name" value="ATP-DEPENDENT PERMEASE MDL1, MITOCHONDRIAL"/>
    <property type="match status" value="1"/>
</dbReference>
<evidence type="ECO:0000256" key="8">
    <source>
        <dbReference type="ARBA" id="ARBA00022741"/>
    </source>
</evidence>
<evidence type="ECO:0000256" key="7">
    <source>
        <dbReference type="ARBA" id="ARBA00022692"/>
    </source>
</evidence>
<comment type="similarity">
    <text evidence="4">Belongs to the PHP hydrolase family. HisK subfamily.</text>
</comment>
<dbReference type="FunFam" id="3.40.50.300:FF:000218">
    <property type="entry name" value="Multidrug ABC transporter ATP-binding protein"/>
    <property type="match status" value="1"/>
</dbReference>
<evidence type="ECO:0000256" key="14">
    <source>
        <dbReference type="SAM" id="Phobius"/>
    </source>
</evidence>
<dbReference type="SUPFAM" id="SSF89550">
    <property type="entry name" value="PHP domain-like"/>
    <property type="match status" value="1"/>
</dbReference>
<feature type="transmembrane region" description="Helical" evidence="14">
    <location>
        <begin position="362"/>
        <end position="381"/>
    </location>
</feature>
<sequence length="878" mass="95327">MSLGHSSMKASHHSHSGQFCKHAAGTLEEVVRAAIDGGFKVFGLTEHVPRYRVEDLYPEEAELTPLDLINTFDNFVEEAHRLKNLYADQIILLVGLETEYITTSDLDQLEALLKRHAGRIEYVVGSVHHCNGIPIDFDQSTFEKAVASFSHSETVQVEKPIANEALVAFLNEYLDAQLQLMERIHPEVIGHFDLCRLYTPDLSLQPVWERVERNVRYAVEYGAVFELNAAAFRKGWDCAYPGRDIIKLIQALGGTFVLSDDSHGPAAVCDLTGKLSSEIAGPIHGDFNVLEASSLSFCADSNQTANLRQLFALAKPERNALLAAFGLLLVSSSVTMSIPLTFGKLIDFFSHGALPGTLPISVTPTTAGAALLALFTIGAVANAGRVILMRSASARIVARLRKATYASALRQDIEFLERSAGPGDVVSRLNADTYIVGDSLTGNLSDGVRAIVTASIGLSLMFYLSPTLTALMLAIVPPVSLGAFAYGRYLKRLSSRTQEGLGDMTKIANEALSAVRTVQAFTAAPREEARFAAKVNHVQDLAIREARAAAVFFGATGCHEGGSLVSRGQISVGDLTSLLMYTAYVGGSLSMLSSFFSSLMKGLGASERVFQLLQREPVIRKTSDTAFDVTRDYGNIEFKNVFFSYPSRPGAEILRGFSMKIAGKGDSVAIVGKSGSGKSSVQSLLFRFYDPDSGQILVSGKDIHNYSVESWRAAIGIVPQDPVLFTGTIAENIAYGHPSATMSDIEEAARHANCDFVWELPHRFHTKIGRDSLSGGQRQRIAIARALLKKPALLCLDEATSALDALSELRVNEALERILQSQETSTLIVAHRLSTISRAGRIVVLEDGRVTEEGKYQELVANPDSRFRALMASQLEAL</sequence>
<dbReference type="GO" id="GO:0090374">
    <property type="term" value="P:oligopeptide export from mitochondrion"/>
    <property type="evidence" value="ECO:0007669"/>
    <property type="project" value="TreeGrafter"/>
</dbReference>
<dbReference type="InterPro" id="IPR017871">
    <property type="entry name" value="ABC_transporter-like_CS"/>
</dbReference>
<dbReference type="GO" id="GO:0015421">
    <property type="term" value="F:ABC-type oligopeptide transporter activity"/>
    <property type="evidence" value="ECO:0007669"/>
    <property type="project" value="TreeGrafter"/>
</dbReference>
<organism evidence="17 18">
    <name type="scientific">Rhizoctonia solani</name>
    <dbReference type="NCBI Taxonomy" id="456999"/>
    <lineage>
        <taxon>Eukaryota</taxon>
        <taxon>Fungi</taxon>
        <taxon>Dikarya</taxon>
        <taxon>Basidiomycota</taxon>
        <taxon>Agaricomycotina</taxon>
        <taxon>Agaricomycetes</taxon>
        <taxon>Cantharellales</taxon>
        <taxon>Ceratobasidiaceae</taxon>
        <taxon>Rhizoctonia</taxon>
    </lineage>
</organism>
<keyword evidence="7 14" id="KW-0812">Transmembrane</keyword>
<keyword evidence="12 14" id="KW-0472">Membrane</keyword>
<evidence type="ECO:0000256" key="3">
    <source>
        <dbReference type="ARBA" id="ARBA00005580"/>
    </source>
</evidence>
<dbReference type="Gene3D" id="3.20.20.140">
    <property type="entry name" value="Metal-dependent hydrolases"/>
    <property type="match status" value="1"/>
</dbReference>
<evidence type="ECO:0000256" key="4">
    <source>
        <dbReference type="ARBA" id="ARBA00009152"/>
    </source>
</evidence>
<dbReference type="Gene3D" id="1.20.1560.10">
    <property type="entry name" value="ABC transporter type 1, transmembrane domain"/>
    <property type="match status" value="1"/>
</dbReference>
<dbReference type="InterPro" id="IPR003439">
    <property type="entry name" value="ABC_transporter-like_ATP-bd"/>
</dbReference>